<organism evidence="2 3">
    <name type="scientific">Limosilactobacillus frumenti DSM 13145</name>
    <dbReference type="NCBI Taxonomy" id="1423746"/>
    <lineage>
        <taxon>Bacteria</taxon>
        <taxon>Bacillati</taxon>
        <taxon>Bacillota</taxon>
        <taxon>Bacilli</taxon>
        <taxon>Lactobacillales</taxon>
        <taxon>Lactobacillaceae</taxon>
        <taxon>Limosilactobacillus</taxon>
    </lineage>
</organism>
<keyword evidence="3" id="KW-1185">Reference proteome</keyword>
<feature type="transmembrane region" description="Helical" evidence="1">
    <location>
        <begin position="34"/>
        <end position="52"/>
    </location>
</feature>
<evidence type="ECO:0008006" key="4">
    <source>
        <dbReference type="Google" id="ProtNLM"/>
    </source>
</evidence>
<keyword evidence="1" id="KW-0472">Membrane</keyword>
<evidence type="ECO:0000313" key="3">
    <source>
        <dbReference type="Proteomes" id="UP000051445"/>
    </source>
</evidence>
<keyword evidence="1" id="KW-1133">Transmembrane helix</keyword>
<name>A0A0R1P7W0_9LACO</name>
<dbReference type="EMBL" id="AZER01000005">
    <property type="protein sequence ID" value="KRL28495.1"/>
    <property type="molecule type" value="Genomic_DNA"/>
</dbReference>
<protein>
    <recommendedName>
        <fullName evidence="4">Integral membrane protein</fullName>
    </recommendedName>
</protein>
<evidence type="ECO:0000256" key="1">
    <source>
        <dbReference type="SAM" id="Phobius"/>
    </source>
</evidence>
<dbReference type="OrthoDB" id="2320818at2"/>
<reference evidence="2 3" key="1">
    <citation type="journal article" date="2015" name="Genome Announc.">
        <title>Expanding the biotechnology potential of lactobacilli through comparative genomics of 213 strains and associated genera.</title>
        <authorList>
            <person name="Sun Z."/>
            <person name="Harris H.M."/>
            <person name="McCann A."/>
            <person name="Guo C."/>
            <person name="Argimon S."/>
            <person name="Zhang W."/>
            <person name="Yang X."/>
            <person name="Jeffery I.B."/>
            <person name="Cooney J.C."/>
            <person name="Kagawa T.F."/>
            <person name="Liu W."/>
            <person name="Song Y."/>
            <person name="Salvetti E."/>
            <person name="Wrobel A."/>
            <person name="Rasinkangas P."/>
            <person name="Parkhill J."/>
            <person name="Rea M.C."/>
            <person name="O'Sullivan O."/>
            <person name="Ritari J."/>
            <person name="Douillard F.P."/>
            <person name="Paul Ross R."/>
            <person name="Yang R."/>
            <person name="Briner A.E."/>
            <person name="Felis G.E."/>
            <person name="de Vos W.M."/>
            <person name="Barrangou R."/>
            <person name="Klaenhammer T.R."/>
            <person name="Caufield P.W."/>
            <person name="Cui Y."/>
            <person name="Zhang H."/>
            <person name="O'Toole P.W."/>
        </authorList>
    </citation>
    <scope>NUCLEOTIDE SEQUENCE [LARGE SCALE GENOMIC DNA]</scope>
    <source>
        <strain evidence="2 3">DSM 13145</strain>
    </source>
</reference>
<feature type="transmembrane region" description="Helical" evidence="1">
    <location>
        <begin position="58"/>
        <end position="81"/>
    </location>
</feature>
<dbReference type="Proteomes" id="UP000051445">
    <property type="component" value="Unassembled WGS sequence"/>
</dbReference>
<evidence type="ECO:0000313" key="2">
    <source>
        <dbReference type="EMBL" id="KRL28495.1"/>
    </source>
</evidence>
<comment type="caution">
    <text evidence="2">The sequence shown here is derived from an EMBL/GenBank/DDBJ whole genome shotgun (WGS) entry which is preliminary data.</text>
</comment>
<dbReference type="STRING" id="1423746.FD27_GL000010"/>
<gene>
    <name evidence="2" type="ORF">FD27_GL000010</name>
</gene>
<dbReference type="PATRIC" id="fig|1423746.3.peg.10"/>
<accession>A0A0R1P7W0</accession>
<dbReference type="RefSeq" id="WP_057748261.1">
    <property type="nucleotide sequence ID" value="NZ_AZER01000005.1"/>
</dbReference>
<proteinExistence type="predicted"/>
<dbReference type="AlphaFoldDB" id="A0A0R1P7W0"/>
<sequence>MFQTFFWILAIWFIINVIWMWFQLNNQSLQKTFAWVNVVAVVIGFWVYYGVTHDAGGIAPWFLTMNWVNVVIAIIQFYFGYRKSNSL</sequence>
<keyword evidence="1" id="KW-0812">Transmembrane</keyword>
<feature type="transmembrane region" description="Helical" evidence="1">
    <location>
        <begin position="6"/>
        <end position="22"/>
    </location>
</feature>